<proteinExistence type="predicted"/>
<dbReference type="Proteomes" id="UP000823521">
    <property type="component" value="Unassembled WGS sequence"/>
</dbReference>
<organism evidence="2 3">
    <name type="scientific">Micromonospora echinofusca</name>
    <dbReference type="NCBI Taxonomy" id="47858"/>
    <lineage>
        <taxon>Bacteria</taxon>
        <taxon>Bacillati</taxon>
        <taxon>Actinomycetota</taxon>
        <taxon>Actinomycetes</taxon>
        <taxon>Micromonosporales</taxon>
        <taxon>Micromonosporaceae</taxon>
        <taxon>Micromonospora</taxon>
    </lineage>
</organism>
<reference evidence="2 3" key="1">
    <citation type="submission" date="2019-12" db="EMBL/GenBank/DDBJ databases">
        <title>Whole genome sequencing of endophytic Actinobacterium Micromonospora sp. MPMI6T.</title>
        <authorList>
            <person name="Evv R."/>
            <person name="Podile A.R."/>
        </authorList>
    </citation>
    <scope>NUCLEOTIDE SEQUENCE [LARGE SCALE GENOMIC DNA]</scope>
    <source>
        <strain evidence="2 3">MPMI6</strain>
    </source>
</reference>
<evidence type="ECO:0000313" key="3">
    <source>
        <dbReference type="Proteomes" id="UP000823521"/>
    </source>
</evidence>
<feature type="region of interest" description="Disordered" evidence="1">
    <location>
        <begin position="17"/>
        <end position="40"/>
    </location>
</feature>
<sequence>MITFGPAGFEAYARLRFIPDPTGPGQSETDADVPTEHPSDVEQTRRALRLLAAFTSTPQECYFCLWEGYSDAPLPPQVQRGPLVELPHRRYALLRGALGDIDAWETDLGAGQNIAPPAFVWPADHRWCLASDVDPHWAGIGAEQAAIDALLADSQLDVVPANPQGSQPQYR</sequence>
<name>A0ABS3VXL4_MICEH</name>
<evidence type="ECO:0000256" key="1">
    <source>
        <dbReference type="SAM" id="MobiDB-lite"/>
    </source>
</evidence>
<keyword evidence="3" id="KW-1185">Reference proteome</keyword>
<evidence type="ECO:0000313" key="2">
    <source>
        <dbReference type="EMBL" id="MBO4209267.1"/>
    </source>
</evidence>
<protein>
    <submittedName>
        <fullName evidence="2">Uncharacterized protein</fullName>
    </submittedName>
</protein>
<comment type="caution">
    <text evidence="2">The sequence shown here is derived from an EMBL/GenBank/DDBJ whole genome shotgun (WGS) entry which is preliminary data.</text>
</comment>
<accession>A0ABS3VXL4</accession>
<gene>
    <name evidence="2" type="ORF">GSF22_25205</name>
</gene>
<dbReference type="EMBL" id="WVUH01000281">
    <property type="protein sequence ID" value="MBO4209267.1"/>
    <property type="molecule type" value="Genomic_DNA"/>
</dbReference>